<evidence type="ECO:0000313" key="4">
    <source>
        <dbReference type="Proteomes" id="UP000199527"/>
    </source>
</evidence>
<evidence type="ECO:0000313" key="3">
    <source>
        <dbReference type="EMBL" id="SDK00939.1"/>
    </source>
</evidence>
<sequence>MINSLHSKRKQKGLAAIEAMITLPLLFLFFFAIGELGRAMYQYNQLNTLVRNACRYLATVSSVEPSGDVLLTDAQKNIASGLAVYGLSTGATARLNGLTTNDISITTTAGSDTITVSATYNWTPIFSSTMAGNYGQTVDYGFPLTATISMRALP</sequence>
<reference evidence="4" key="1">
    <citation type="submission" date="2016-10" db="EMBL/GenBank/DDBJ databases">
        <authorList>
            <person name="Varghese N."/>
            <person name="Submissions S."/>
        </authorList>
    </citation>
    <scope>NUCLEOTIDE SEQUENCE [LARGE SCALE GENOMIC DNA]</scope>
    <source>
        <strain evidence="4">DSM 23317</strain>
    </source>
</reference>
<protein>
    <submittedName>
        <fullName evidence="3">Flp pilus assembly protein TadG</fullName>
    </submittedName>
</protein>
<dbReference type="InterPro" id="IPR010916">
    <property type="entry name" value="TonB_box_CS"/>
</dbReference>
<accession>A0A1G8YDF1</accession>
<gene>
    <name evidence="3" type="ORF">SAMN04488540_11746</name>
</gene>
<keyword evidence="1" id="KW-0472">Membrane</keyword>
<proteinExistence type="predicted"/>
<dbReference type="EMBL" id="FNEM01000017">
    <property type="protein sequence ID" value="SDK00939.1"/>
    <property type="molecule type" value="Genomic_DNA"/>
</dbReference>
<dbReference type="Pfam" id="PF07811">
    <property type="entry name" value="TadE"/>
    <property type="match status" value="1"/>
</dbReference>
<keyword evidence="4" id="KW-1185">Reference proteome</keyword>
<name>A0A1G8YDF1_9GAMM</name>
<dbReference type="AlphaFoldDB" id="A0A1G8YDF1"/>
<evidence type="ECO:0000259" key="2">
    <source>
        <dbReference type="Pfam" id="PF07811"/>
    </source>
</evidence>
<feature type="transmembrane region" description="Helical" evidence="1">
    <location>
        <begin position="12"/>
        <end position="33"/>
    </location>
</feature>
<keyword evidence="1" id="KW-1133">Transmembrane helix</keyword>
<dbReference type="PROSITE" id="PS00430">
    <property type="entry name" value="TONB_DEPENDENT_REC_1"/>
    <property type="match status" value="1"/>
</dbReference>
<keyword evidence="1" id="KW-0812">Transmembrane</keyword>
<organism evidence="3 4">
    <name type="scientific">Ferrimonas sediminum</name>
    <dbReference type="NCBI Taxonomy" id="718193"/>
    <lineage>
        <taxon>Bacteria</taxon>
        <taxon>Pseudomonadati</taxon>
        <taxon>Pseudomonadota</taxon>
        <taxon>Gammaproteobacteria</taxon>
        <taxon>Alteromonadales</taxon>
        <taxon>Ferrimonadaceae</taxon>
        <taxon>Ferrimonas</taxon>
    </lineage>
</organism>
<evidence type="ECO:0000256" key="1">
    <source>
        <dbReference type="SAM" id="Phobius"/>
    </source>
</evidence>
<dbReference type="RefSeq" id="WP_090367321.1">
    <property type="nucleotide sequence ID" value="NZ_FNEM01000017.1"/>
</dbReference>
<feature type="domain" description="TadE-like" evidence="2">
    <location>
        <begin position="13"/>
        <end position="55"/>
    </location>
</feature>
<dbReference type="Proteomes" id="UP000199527">
    <property type="component" value="Unassembled WGS sequence"/>
</dbReference>
<dbReference type="InterPro" id="IPR012495">
    <property type="entry name" value="TadE-like_dom"/>
</dbReference>
<dbReference type="OrthoDB" id="7026216at2"/>